<proteinExistence type="predicted"/>
<dbReference type="EMBL" id="VSSQ01020544">
    <property type="protein sequence ID" value="MPM65489.1"/>
    <property type="molecule type" value="Genomic_DNA"/>
</dbReference>
<feature type="transmembrane region" description="Helical" evidence="1">
    <location>
        <begin position="42"/>
        <end position="60"/>
    </location>
</feature>
<keyword evidence="1" id="KW-1133">Transmembrane helix</keyword>
<feature type="transmembrane region" description="Helical" evidence="1">
    <location>
        <begin position="12"/>
        <end position="30"/>
    </location>
</feature>
<keyword evidence="1" id="KW-0812">Transmembrane</keyword>
<dbReference type="Pfam" id="PF02517">
    <property type="entry name" value="Rce1-like"/>
    <property type="match status" value="1"/>
</dbReference>
<name>A0A645BJ44_9ZZZZ</name>
<dbReference type="AlphaFoldDB" id="A0A645BJ44"/>
<dbReference type="GO" id="GO:0080120">
    <property type="term" value="P:CAAX-box protein maturation"/>
    <property type="evidence" value="ECO:0007669"/>
    <property type="project" value="UniProtKB-ARBA"/>
</dbReference>
<feature type="transmembrane region" description="Helical" evidence="1">
    <location>
        <begin position="72"/>
        <end position="94"/>
    </location>
</feature>
<gene>
    <name evidence="3" type="ORF">SDC9_112386</name>
</gene>
<sequence>MKERTIRLLRIILVLTVLHIMRIALKFFIFRMIPQTIILNNLISGGYMLIMSVLMYHLAARRQRWPLFPEKWNAGCYLISALVLIIFLSTLFFINEPTILEQTSLIYGAVVTPLFEELLFRGYVWSELKGFNHGLIIVINAVLFGLWHLGYVDTVIWRLNFFAVSGNLLQIMFFKMLTGMLIGLVLAGLRSRYQNVYIVFLFHCLINIIGS</sequence>
<feature type="transmembrane region" description="Helical" evidence="1">
    <location>
        <begin position="131"/>
        <end position="149"/>
    </location>
</feature>
<keyword evidence="1" id="KW-0472">Membrane</keyword>
<dbReference type="InterPro" id="IPR003675">
    <property type="entry name" value="Rce1/LyrA-like_dom"/>
</dbReference>
<dbReference type="GO" id="GO:0004175">
    <property type="term" value="F:endopeptidase activity"/>
    <property type="evidence" value="ECO:0007669"/>
    <property type="project" value="UniProtKB-ARBA"/>
</dbReference>
<accession>A0A645BJ44</accession>
<reference evidence="3" key="1">
    <citation type="submission" date="2019-08" db="EMBL/GenBank/DDBJ databases">
        <authorList>
            <person name="Kucharzyk K."/>
            <person name="Murdoch R.W."/>
            <person name="Higgins S."/>
            <person name="Loffler F."/>
        </authorList>
    </citation>
    <scope>NUCLEOTIDE SEQUENCE</scope>
</reference>
<feature type="transmembrane region" description="Helical" evidence="1">
    <location>
        <begin position="161"/>
        <end position="186"/>
    </location>
</feature>
<feature type="transmembrane region" description="Helical" evidence="1">
    <location>
        <begin position="106"/>
        <end position="124"/>
    </location>
</feature>
<feature type="domain" description="CAAX prenyl protease 2/Lysostaphin resistance protein A-like" evidence="2">
    <location>
        <begin position="105"/>
        <end position="209"/>
    </location>
</feature>
<evidence type="ECO:0000256" key="1">
    <source>
        <dbReference type="SAM" id="Phobius"/>
    </source>
</evidence>
<protein>
    <recommendedName>
        <fullName evidence="2">CAAX prenyl protease 2/Lysostaphin resistance protein A-like domain-containing protein</fullName>
    </recommendedName>
</protein>
<comment type="caution">
    <text evidence="3">The sequence shown here is derived from an EMBL/GenBank/DDBJ whole genome shotgun (WGS) entry which is preliminary data.</text>
</comment>
<evidence type="ECO:0000313" key="3">
    <source>
        <dbReference type="EMBL" id="MPM65489.1"/>
    </source>
</evidence>
<organism evidence="3">
    <name type="scientific">bioreactor metagenome</name>
    <dbReference type="NCBI Taxonomy" id="1076179"/>
    <lineage>
        <taxon>unclassified sequences</taxon>
        <taxon>metagenomes</taxon>
        <taxon>ecological metagenomes</taxon>
    </lineage>
</organism>
<evidence type="ECO:0000259" key="2">
    <source>
        <dbReference type="Pfam" id="PF02517"/>
    </source>
</evidence>